<sequence>MEASRRLLAIFLSNCLLWSSTFGATTVYYPKTTNGTPASTLTPAVTSISSTLHCSFTGTSEITNFCVDGRHVPVRNDNFFRCNQPISAATSTVTNSSNSDLTSYIVVNPDFSVVSFGEIFAVFDQTYDVIITAADNKLATVLVLTFHYGCVPPPS</sequence>
<evidence type="ECO:0000313" key="2">
    <source>
        <dbReference type="EMBL" id="OQV15148.1"/>
    </source>
</evidence>
<evidence type="ECO:0000256" key="1">
    <source>
        <dbReference type="SAM" id="SignalP"/>
    </source>
</evidence>
<reference evidence="3" key="1">
    <citation type="submission" date="2017-01" db="EMBL/GenBank/DDBJ databases">
        <title>Comparative genomics of anhydrobiosis in the tardigrade Hypsibius dujardini.</title>
        <authorList>
            <person name="Yoshida Y."/>
            <person name="Koutsovoulos G."/>
            <person name="Laetsch D."/>
            <person name="Stevens L."/>
            <person name="Kumar S."/>
            <person name="Horikawa D."/>
            <person name="Ishino K."/>
            <person name="Komine S."/>
            <person name="Tomita M."/>
            <person name="Blaxter M."/>
            <person name="Arakawa K."/>
        </authorList>
    </citation>
    <scope>NUCLEOTIDE SEQUENCE [LARGE SCALE GENOMIC DNA]</scope>
    <source>
        <strain evidence="3">Z151</strain>
    </source>
</reference>
<organism evidence="2 3">
    <name type="scientific">Hypsibius exemplaris</name>
    <name type="common">Freshwater tardigrade</name>
    <dbReference type="NCBI Taxonomy" id="2072580"/>
    <lineage>
        <taxon>Eukaryota</taxon>
        <taxon>Metazoa</taxon>
        <taxon>Ecdysozoa</taxon>
        <taxon>Tardigrada</taxon>
        <taxon>Eutardigrada</taxon>
        <taxon>Parachela</taxon>
        <taxon>Hypsibioidea</taxon>
        <taxon>Hypsibiidae</taxon>
        <taxon>Hypsibius</taxon>
    </lineage>
</organism>
<keyword evidence="3" id="KW-1185">Reference proteome</keyword>
<keyword evidence="1" id="KW-0732">Signal</keyword>
<proteinExistence type="predicted"/>
<gene>
    <name evidence="2" type="ORF">BV898_10662</name>
</gene>
<dbReference type="EMBL" id="MTYJ01000093">
    <property type="protein sequence ID" value="OQV15148.1"/>
    <property type="molecule type" value="Genomic_DNA"/>
</dbReference>
<dbReference type="AlphaFoldDB" id="A0A1W0WIV3"/>
<protein>
    <submittedName>
        <fullName evidence="2">Uncharacterized protein</fullName>
    </submittedName>
</protein>
<dbReference type="Proteomes" id="UP000192578">
    <property type="component" value="Unassembled WGS sequence"/>
</dbReference>
<accession>A0A1W0WIV3</accession>
<evidence type="ECO:0000313" key="3">
    <source>
        <dbReference type="Proteomes" id="UP000192578"/>
    </source>
</evidence>
<feature type="signal peptide" evidence="1">
    <location>
        <begin position="1"/>
        <end position="23"/>
    </location>
</feature>
<feature type="chain" id="PRO_5012822655" evidence="1">
    <location>
        <begin position="24"/>
        <end position="155"/>
    </location>
</feature>
<comment type="caution">
    <text evidence="2">The sequence shown here is derived from an EMBL/GenBank/DDBJ whole genome shotgun (WGS) entry which is preliminary data.</text>
</comment>
<name>A0A1W0WIV3_HYPEX</name>